<dbReference type="AlphaFoldDB" id="A0A7W8IMM6"/>
<name>A0A7W8IMM6_9BACL</name>
<organism evidence="2 3">
    <name type="scientific">Anoxybacteroides tepidamans</name>
    <dbReference type="NCBI Taxonomy" id="265948"/>
    <lineage>
        <taxon>Bacteria</taxon>
        <taxon>Bacillati</taxon>
        <taxon>Bacillota</taxon>
        <taxon>Bacilli</taxon>
        <taxon>Bacillales</taxon>
        <taxon>Anoxybacillaceae</taxon>
        <taxon>Anoxybacteroides</taxon>
    </lineage>
</organism>
<accession>A0A7W8IMM6</accession>
<keyword evidence="1" id="KW-0472">Membrane</keyword>
<proteinExistence type="predicted"/>
<dbReference type="EMBL" id="JACHEP010000001">
    <property type="protein sequence ID" value="MBB5323298.1"/>
    <property type="molecule type" value="Genomic_DNA"/>
</dbReference>
<feature type="transmembrane region" description="Helical" evidence="1">
    <location>
        <begin position="7"/>
        <end position="28"/>
    </location>
</feature>
<reference evidence="2 3" key="1">
    <citation type="submission" date="2020-08" db="EMBL/GenBank/DDBJ databases">
        <title>Genomic Encyclopedia of Type Strains, Phase IV (KMG-IV): sequencing the most valuable type-strain genomes for metagenomic binning, comparative biology and taxonomic classification.</title>
        <authorList>
            <person name="Goeker M."/>
        </authorList>
    </citation>
    <scope>NUCLEOTIDE SEQUENCE [LARGE SCALE GENOMIC DNA]</scope>
    <source>
        <strain evidence="2 3">DSM 16325</strain>
    </source>
</reference>
<dbReference type="Proteomes" id="UP000520011">
    <property type="component" value="Unassembled WGS sequence"/>
</dbReference>
<protein>
    <submittedName>
        <fullName evidence="2">Putative permease</fullName>
    </submittedName>
</protein>
<comment type="caution">
    <text evidence="2">The sequence shown here is derived from an EMBL/GenBank/DDBJ whole genome shotgun (WGS) entry which is preliminary data.</text>
</comment>
<keyword evidence="1" id="KW-0812">Transmembrane</keyword>
<gene>
    <name evidence="2" type="ORF">HNQ34_000375</name>
</gene>
<keyword evidence="3" id="KW-1185">Reference proteome</keyword>
<feature type="transmembrane region" description="Helical" evidence="1">
    <location>
        <begin position="40"/>
        <end position="58"/>
    </location>
</feature>
<evidence type="ECO:0000313" key="3">
    <source>
        <dbReference type="Proteomes" id="UP000520011"/>
    </source>
</evidence>
<evidence type="ECO:0000313" key="2">
    <source>
        <dbReference type="EMBL" id="MBB5323298.1"/>
    </source>
</evidence>
<evidence type="ECO:0000256" key="1">
    <source>
        <dbReference type="SAM" id="Phobius"/>
    </source>
</evidence>
<sequence length="95" mass="10619">MSKWLVMLFYTIGLAGVVYFSFRSLLFSSITADQFPNGRFLFSLATVIVGAWLAGWGIRKYIIFASNNREREAASEVYAMHNSGDWGSGLVVGKR</sequence>
<dbReference type="RefSeq" id="WP_183251037.1">
    <property type="nucleotide sequence ID" value="NZ_JACHEP010000001.1"/>
</dbReference>
<keyword evidence="1" id="KW-1133">Transmembrane helix</keyword>